<organism evidence="1 2">
    <name type="scientific">Chitinophaga barathri</name>
    <dbReference type="NCBI Taxonomy" id="1647451"/>
    <lineage>
        <taxon>Bacteria</taxon>
        <taxon>Pseudomonadati</taxon>
        <taxon>Bacteroidota</taxon>
        <taxon>Chitinophagia</taxon>
        <taxon>Chitinophagales</taxon>
        <taxon>Chitinophagaceae</taxon>
        <taxon>Chitinophaga</taxon>
    </lineage>
</organism>
<dbReference type="RefSeq" id="WP_120514367.1">
    <property type="nucleotide sequence ID" value="NZ_QXZY01000001.1"/>
</dbReference>
<sequence length="304" mass="34866">MHPKTIRKIAFLQGYIQQRRKRWYKKYGNNLRSVRVERKYKNDRYLNYYVIVFNFAKKIPESELAATEYIPPYFDIRFPDGQVKRIKTDVRQSGEFQLHAAIMDSIKEVGTNDPGTIGLFLRNSRNDLFALTNYHVAANSLKRSGQFVFDRATNPAIHRVAVGNLIGTLYKGKFTQQIDAAIVLLQEGAIVHNVLPDGRAFIRNDFHQKKNLGAIKNKPAELYVRSKGGRFTTPIIDVLKPFRDAVPFEFLDMIMITRCTVLGDSGSLLLQDGMIVGIVLGGDDLYTYIVPYYKIFDEFKLTIL</sequence>
<dbReference type="OrthoDB" id="1492364at2"/>
<dbReference type="InterPro" id="IPR009003">
    <property type="entry name" value="Peptidase_S1_PA"/>
</dbReference>
<accession>A0A3N4MLZ9</accession>
<protein>
    <recommendedName>
        <fullName evidence="3">Serine protease</fullName>
    </recommendedName>
</protein>
<gene>
    <name evidence="1" type="ORF">EG028_02035</name>
</gene>
<dbReference type="Proteomes" id="UP000279089">
    <property type="component" value="Unassembled WGS sequence"/>
</dbReference>
<proteinExistence type="predicted"/>
<keyword evidence="2" id="KW-1185">Reference proteome</keyword>
<evidence type="ECO:0008006" key="3">
    <source>
        <dbReference type="Google" id="ProtNLM"/>
    </source>
</evidence>
<name>A0A3N4MLZ9_9BACT</name>
<comment type="caution">
    <text evidence="1">The sequence shown here is derived from an EMBL/GenBank/DDBJ whole genome shotgun (WGS) entry which is preliminary data.</text>
</comment>
<reference evidence="2" key="1">
    <citation type="submission" date="2018-11" db="EMBL/GenBank/DDBJ databases">
        <title>Chitinophaga lutea sp.nov., isolate from arsenic contaminated soil.</title>
        <authorList>
            <person name="Zong Y."/>
        </authorList>
    </citation>
    <scope>NUCLEOTIDE SEQUENCE [LARGE SCALE GENOMIC DNA]</scope>
    <source>
        <strain evidence="2">YLT18</strain>
    </source>
</reference>
<dbReference type="AlphaFoldDB" id="A0A3N4MLZ9"/>
<dbReference type="SUPFAM" id="SSF50494">
    <property type="entry name" value="Trypsin-like serine proteases"/>
    <property type="match status" value="1"/>
</dbReference>
<evidence type="ECO:0000313" key="1">
    <source>
        <dbReference type="EMBL" id="RPD43096.1"/>
    </source>
</evidence>
<dbReference type="EMBL" id="RMBX01000001">
    <property type="protein sequence ID" value="RPD43096.1"/>
    <property type="molecule type" value="Genomic_DNA"/>
</dbReference>
<evidence type="ECO:0000313" key="2">
    <source>
        <dbReference type="Proteomes" id="UP000279089"/>
    </source>
</evidence>